<evidence type="ECO:0000259" key="7">
    <source>
        <dbReference type="PROSITE" id="PS50290"/>
    </source>
</evidence>
<keyword evidence="3" id="KW-0863">Zinc-finger</keyword>
<sequence>MSINQNLAASIVIQNLNNVWVNDHMVINCQNCDIEFSWWIRRHHCRNCGNIFCYKCTNKSIIIPNFIDRPDPAGKWNLSFYLLDSLKGNEEKVCDKCYDIIIKKNKDHNKIVTIFENPIGMDDINNLPESDIEIRKYYYERLRNIQYYLPNHQYDPIDKKILGINAVYFSKHSKYLMHYIKSIEWDMYSMTSNDQQSNFVLTILNNNQNKDCSELLCTRTCNEILSCDDCINILYSCSERLPNDILIYLFTIISSSSEQIILCYLSFFINLIKKNNCNKLLQTLIYKLLNQSDKLIHQTYWFLNNEKDSSNFSEIKYINDFIQLFDLKIIKKIHHNYTFFYGLIKNLDNPVKYLTDNFNHYKPIALPFDPTIELIDVDYESITIKNSHTRPIIINFQTNTGNKKILFKKESIINDIIVLNLISICDIILSETLKINFNAIVYNVIPISSRGGMIEIVDKAETIHTIRNSRKTIQQFILENNENRIVGEILSGYVYSLVSYTMHSYFIGLGDRHLENIMITDNGAIFHIDFGFILGLDTYPISASDIKLNSDMLDVIGGQDGRWYKLYLELCAKGVIILRKNFNIFYILFSQIQNNKFKERNIEKFIMSRFQPRQHDKVVISELISIIKQSHDAYSDLIKDFLHYHTQEKTVQNGVEKIIKMTVGLARNVTGSLNEM</sequence>
<keyword evidence="5" id="KW-0862">Zinc</keyword>
<dbReference type="GO" id="GO:0000407">
    <property type="term" value="C:phagophore assembly site"/>
    <property type="evidence" value="ECO:0007669"/>
    <property type="project" value="TreeGrafter"/>
</dbReference>
<reference evidence="8" key="1">
    <citation type="journal article" date="2020" name="Nature">
        <title>Giant virus diversity and host interactions through global metagenomics.</title>
        <authorList>
            <person name="Schulz F."/>
            <person name="Roux S."/>
            <person name="Paez-Espino D."/>
            <person name="Jungbluth S."/>
            <person name="Walsh D.A."/>
            <person name="Denef V.J."/>
            <person name="McMahon K.D."/>
            <person name="Konstantinidis K.T."/>
            <person name="Eloe-Fadrosh E.A."/>
            <person name="Kyrpides N.C."/>
            <person name="Woyke T."/>
        </authorList>
    </citation>
    <scope>NUCLEOTIDE SEQUENCE</scope>
    <source>
        <strain evidence="8">GVMAG-S-1014582-52</strain>
    </source>
</reference>
<dbReference type="PROSITE" id="PS50178">
    <property type="entry name" value="ZF_FYVE"/>
    <property type="match status" value="1"/>
</dbReference>
<dbReference type="SMART" id="SM00064">
    <property type="entry name" value="FYVE"/>
    <property type="match status" value="1"/>
</dbReference>
<dbReference type="InterPro" id="IPR015433">
    <property type="entry name" value="PI3/4_kinase"/>
</dbReference>
<dbReference type="SUPFAM" id="SSF57903">
    <property type="entry name" value="FYVE/PHD zinc finger"/>
    <property type="match status" value="1"/>
</dbReference>
<dbReference type="Gene3D" id="3.30.1010.10">
    <property type="entry name" value="Phosphatidylinositol 3-kinase Catalytic Subunit, Chain A, domain 4"/>
    <property type="match status" value="1"/>
</dbReference>
<evidence type="ECO:0000256" key="2">
    <source>
        <dbReference type="ARBA" id="ARBA00022723"/>
    </source>
</evidence>
<keyword evidence="4" id="KW-0418">Kinase</keyword>
<dbReference type="GO" id="GO:0006897">
    <property type="term" value="P:endocytosis"/>
    <property type="evidence" value="ECO:0007669"/>
    <property type="project" value="TreeGrafter"/>
</dbReference>
<dbReference type="GO" id="GO:0034271">
    <property type="term" value="C:phosphatidylinositol 3-kinase complex, class III, type I"/>
    <property type="evidence" value="ECO:0007669"/>
    <property type="project" value="TreeGrafter"/>
</dbReference>
<keyword evidence="1" id="KW-0808">Transferase</keyword>
<dbReference type="GO" id="GO:0005777">
    <property type="term" value="C:peroxisome"/>
    <property type="evidence" value="ECO:0007669"/>
    <property type="project" value="TreeGrafter"/>
</dbReference>
<dbReference type="EMBL" id="MN740556">
    <property type="protein sequence ID" value="QHU33289.1"/>
    <property type="molecule type" value="Genomic_DNA"/>
</dbReference>
<dbReference type="SMART" id="SM00146">
    <property type="entry name" value="PI3Kc"/>
    <property type="match status" value="1"/>
</dbReference>
<dbReference type="PANTHER" id="PTHR10048">
    <property type="entry name" value="PHOSPHATIDYLINOSITOL KINASE"/>
    <property type="match status" value="1"/>
</dbReference>
<evidence type="ECO:0008006" key="9">
    <source>
        <dbReference type="Google" id="ProtNLM"/>
    </source>
</evidence>
<evidence type="ECO:0000313" key="8">
    <source>
        <dbReference type="EMBL" id="QHU33289.1"/>
    </source>
</evidence>
<dbReference type="GO" id="GO:0000045">
    <property type="term" value="P:autophagosome assembly"/>
    <property type="evidence" value="ECO:0007669"/>
    <property type="project" value="TreeGrafter"/>
</dbReference>
<dbReference type="GO" id="GO:0008270">
    <property type="term" value="F:zinc ion binding"/>
    <property type="evidence" value="ECO:0007669"/>
    <property type="project" value="UniProtKB-KW"/>
</dbReference>
<dbReference type="InterPro" id="IPR011011">
    <property type="entry name" value="Znf_FYVE_PHD"/>
</dbReference>
<dbReference type="PROSITE" id="PS50290">
    <property type="entry name" value="PI3_4_KINASE_3"/>
    <property type="match status" value="1"/>
</dbReference>
<organism evidence="8">
    <name type="scientific">viral metagenome</name>
    <dbReference type="NCBI Taxonomy" id="1070528"/>
    <lineage>
        <taxon>unclassified sequences</taxon>
        <taxon>metagenomes</taxon>
        <taxon>organismal metagenomes</taxon>
    </lineage>
</organism>
<evidence type="ECO:0000256" key="1">
    <source>
        <dbReference type="ARBA" id="ARBA00022679"/>
    </source>
</evidence>
<evidence type="ECO:0000256" key="5">
    <source>
        <dbReference type="ARBA" id="ARBA00022833"/>
    </source>
</evidence>
<dbReference type="InterPro" id="IPR036940">
    <property type="entry name" value="PI3/4_kinase_cat_sf"/>
</dbReference>
<evidence type="ECO:0000259" key="6">
    <source>
        <dbReference type="PROSITE" id="PS50178"/>
    </source>
</evidence>
<dbReference type="GO" id="GO:0034272">
    <property type="term" value="C:phosphatidylinositol 3-kinase complex, class III, type II"/>
    <property type="evidence" value="ECO:0007669"/>
    <property type="project" value="TreeGrafter"/>
</dbReference>
<name>A0A6C0LRB5_9ZZZZ</name>
<dbReference type="GO" id="GO:0016303">
    <property type="term" value="F:1-phosphatidylinositol-3-kinase activity"/>
    <property type="evidence" value="ECO:0007669"/>
    <property type="project" value="TreeGrafter"/>
</dbReference>
<dbReference type="Gene3D" id="3.30.40.10">
    <property type="entry name" value="Zinc/RING finger domain, C3HC4 (zinc finger)"/>
    <property type="match status" value="1"/>
</dbReference>
<dbReference type="GO" id="GO:0005768">
    <property type="term" value="C:endosome"/>
    <property type="evidence" value="ECO:0007669"/>
    <property type="project" value="TreeGrafter"/>
</dbReference>
<dbReference type="Gene3D" id="1.10.1070.11">
    <property type="entry name" value="Phosphatidylinositol 3-/4-kinase, catalytic domain"/>
    <property type="match status" value="1"/>
</dbReference>
<feature type="domain" description="PI3K/PI4K catalytic" evidence="7">
    <location>
        <begin position="378"/>
        <end position="649"/>
    </location>
</feature>
<protein>
    <recommendedName>
        <fullName evidence="9">FYVE-type domain-containing protein</fullName>
    </recommendedName>
</protein>
<dbReference type="PANTHER" id="PTHR10048:SF7">
    <property type="entry name" value="PHOSPHATIDYLINOSITOL 3-KINASE CATALYTIC SUBUNIT TYPE 3"/>
    <property type="match status" value="1"/>
</dbReference>
<dbReference type="Pfam" id="PF01363">
    <property type="entry name" value="FYVE"/>
    <property type="match status" value="1"/>
</dbReference>
<dbReference type="SUPFAM" id="SSF56112">
    <property type="entry name" value="Protein kinase-like (PK-like)"/>
    <property type="match status" value="1"/>
</dbReference>
<dbReference type="InterPro" id="IPR011009">
    <property type="entry name" value="Kinase-like_dom_sf"/>
</dbReference>
<dbReference type="GO" id="GO:0048015">
    <property type="term" value="P:phosphatidylinositol-mediated signaling"/>
    <property type="evidence" value="ECO:0007669"/>
    <property type="project" value="TreeGrafter"/>
</dbReference>
<accession>A0A6C0LRB5</accession>
<evidence type="ECO:0000256" key="3">
    <source>
        <dbReference type="ARBA" id="ARBA00022771"/>
    </source>
</evidence>
<dbReference type="AlphaFoldDB" id="A0A6C0LRB5"/>
<evidence type="ECO:0000256" key="4">
    <source>
        <dbReference type="ARBA" id="ARBA00022777"/>
    </source>
</evidence>
<dbReference type="InterPro" id="IPR013083">
    <property type="entry name" value="Znf_RING/FYVE/PHD"/>
</dbReference>
<keyword evidence="2" id="KW-0479">Metal-binding</keyword>
<feature type="domain" description="FYVE-type" evidence="6">
    <location>
        <begin position="23"/>
        <end position="102"/>
    </location>
</feature>
<dbReference type="InterPro" id="IPR000403">
    <property type="entry name" value="PI3/4_kinase_cat_dom"/>
</dbReference>
<dbReference type="InterPro" id="IPR042236">
    <property type="entry name" value="PI3K_accessory_sf"/>
</dbReference>
<dbReference type="InterPro" id="IPR000306">
    <property type="entry name" value="Znf_FYVE"/>
</dbReference>
<dbReference type="InterPro" id="IPR017455">
    <property type="entry name" value="Znf_FYVE-rel"/>
</dbReference>
<dbReference type="Gene3D" id="1.25.40.70">
    <property type="entry name" value="Phosphatidylinositol 3-kinase, accessory domain (PIK)"/>
    <property type="match status" value="1"/>
</dbReference>
<proteinExistence type="predicted"/>
<dbReference type="Pfam" id="PF00454">
    <property type="entry name" value="PI3_PI4_kinase"/>
    <property type="match status" value="1"/>
</dbReference>